<evidence type="ECO:0000256" key="5">
    <source>
        <dbReference type="RuleBase" id="RU361235"/>
    </source>
</evidence>
<organism evidence="8 9">
    <name type="scientific">Halocaridina rubra</name>
    <name type="common">Hawaiian red shrimp</name>
    <dbReference type="NCBI Taxonomy" id="373956"/>
    <lineage>
        <taxon>Eukaryota</taxon>
        <taxon>Metazoa</taxon>
        <taxon>Ecdysozoa</taxon>
        <taxon>Arthropoda</taxon>
        <taxon>Crustacea</taxon>
        <taxon>Multicrustacea</taxon>
        <taxon>Malacostraca</taxon>
        <taxon>Eumalacostraca</taxon>
        <taxon>Eucarida</taxon>
        <taxon>Decapoda</taxon>
        <taxon>Pleocyemata</taxon>
        <taxon>Caridea</taxon>
        <taxon>Atyoidea</taxon>
        <taxon>Atyidae</taxon>
        <taxon>Halocaridina</taxon>
    </lineage>
</organism>
<dbReference type="PANTHER" id="PTHR11559">
    <property type="entry name" value="CARBOXYLESTERASE"/>
    <property type="match status" value="1"/>
</dbReference>
<keyword evidence="3 5" id="KW-0378">Hydrolase</keyword>
<dbReference type="SUPFAM" id="SSF53474">
    <property type="entry name" value="alpha/beta-Hydrolases"/>
    <property type="match status" value="1"/>
</dbReference>
<feature type="domain" description="Carboxylesterase type B" evidence="7">
    <location>
        <begin position="27"/>
        <end position="546"/>
    </location>
</feature>
<evidence type="ECO:0000313" key="9">
    <source>
        <dbReference type="Proteomes" id="UP001381693"/>
    </source>
</evidence>
<gene>
    <name evidence="8" type="primary">CES5A_13</name>
    <name evidence="8" type="ORF">SK128_018767</name>
</gene>
<evidence type="ECO:0000259" key="7">
    <source>
        <dbReference type="Pfam" id="PF00135"/>
    </source>
</evidence>
<feature type="compositionally biased region" description="Basic and acidic residues" evidence="6">
    <location>
        <begin position="569"/>
        <end position="615"/>
    </location>
</feature>
<dbReference type="EMBL" id="JAXCGZ010015477">
    <property type="protein sequence ID" value="KAK7070209.1"/>
    <property type="molecule type" value="Genomic_DNA"/>
</dbReference>
<dbReference type="InterPro" id="IPR029058">
    <property type="entry name" value="AB_hydrolase_fold"/>
</dbReference>
<evidence type="ECO:0000256" key="2">
    <source>
        <dbReference type="ARBA" id="ARBA00022487"/>
    </source>
</evidence>
<comment type="similarity">
    <text evidence="1 5">Belongs to the type-B carboxylesterase/lipase family.</text>
</comment>
<keyword evidence="5" id="KW-0732">Signal</keyword>
<sequence length="633" mass="71553">MRTSGILGFLLVFSSLSTSTTGADDEAPNVMTLDGEISGIREESTKGNIFYSYRSIPFAKPPLGELRFKDPESGNVWLGIKDGTKYPPACQQIDHFSQREGTLKVFGDEDCLYLNVYTSKPNEVLGRLPVMVFIHGGGFVFGSSAEYPPHALMNHDIVLVTIQYRLGILGFLSTEDEEAPGNLGLKDQTLALKWIQKNIHKFGGEPLEMTLFGNSAGAASVHYQILTPMSIGLFKRAILMSGSALCPWSTGGAFLEVAEVIGKHFNCSSEGGNKGLISCLQKIPMKDVTALQQQFIQWFLSPFIFAPRIDNDYIPKAPELLMKEKRHKRMDIMTGVTTHEGGLIVIPMYADERLRSSLLLNFPYIGPVTLEFSENDISPLNQTIRIFDYYTGGVDLEAKDADNLTRLYSDRYFNIGHDWTSIHHAENVRRYGKKVYRYEFTYRGQRSLNDMYDIEIGKDYVSHADDLFYFFNGGPLWTPLEREDDLKMRDIMTTLWTNFAIHGNPTPDDSLGFEWEPVPEEGLPHLNIKLEPTMEEDNRAEVRDFWASLPLEQNFILHKEKVSNVVITPHEENKESSPKKEIPPEDKKASSKEEIPQEEANKEKVEEQEATKTDDQETQIEEPTTTEGGKDEL</sequence>
<dbReference type="GO" id="GO:0052689">
    <property type="term" value="F:carboxylic ester hydrolase activity"/>
    <property type="evidence" value="ECO:0007669"/>
    <property type="project" value="UniProtKB-KW"/>
</dbReference>
<dbReference type="AlphaFoldDB" id="A0AAN9A0R9"/>
<dbReference type="EC" id="3.1.1.-" evidence="5"/>
<keyword evidence="4" id="KW-0325">Glycoprotein</keyword>
<proteinExistence type="inferred from homology"/>
<accession>A0AAN9A0R9</accession>
<dbReference type="Gene3D" id="3.40.50.1820">
    <property type="entry name" value="alpha/beta hydrolase"/>
    <property type="match status" value="1"/>
</dbReference>
<evidence type="ECO:0000256" key="4">
    <source>
        <dbReference type="ARBA" id="ARBA00023180"/>
    </source>
</evidence>
<name>A0AAN9A0R9_HALRR</name>
<protein>
    <recommendedName>
        <fullName evidence="5">Carboxylic ester hydrolase</fullName>
        <ecNumber evidence="5">3.1.1.-</ecNumber>
    </recommendedName>
</protein>
<feature type="region of interest" description="Disordered" evidence="6">
    <location>
        <begin position="568"/>
        <end position="633"/>
    </location>
</feature>
<evidence type="ECO:0000313" key="8">
    <source>
        <dbReference type="EMBL" id="KAK7070209.1"/>
    </source>
</evidence>
<dbReference type="InterPro" id="IPR050309">
    <property type="entry name" value="Type-B_Carboxylest/Lipase"/>
</dbReference>
<feature type="chain" id="PRO_5042662141" description="Carboxylic ester hydrolase" evidence="5">
    <location>
        <begin position="23"/>
        <end position="633"/>
    </location>
</feature>
<keyword evidence="2" id="KW-0719">Serine esterase</keyword>
<evidence type="ECO:0000256" key="3">
    <source>
        <dbReference type="ARBA" id="ARBA00022801"/>
    </source>
</evidence>
<evidence type="ECO:0000256" key="6">
    <source>
        <dbReference type="SAM" id="MobiDB-lite"/>
    </source>
</evidence>
<dbReference type="PROSITE" id="PS00122">
    <property type="entry name" value="CARBOXYLESTERASE_B_1"/>
    <property type="match status" value="1"/>
</dbReference>
<feature type="signal peptide" evidence="5">
    <location>
        <begin position="1"/>
        <end position="22"/>
    </location>
</feature>
<reference evidence="8 9" key="1">
    <citation type="submission" date="2023-11" db="EMBL/GenBank/DDBJ databases">
        <title>Halocaridina rubra genome assembly.</title>
        <authorList>
            <person name="Smith C."/>
        </authorList>
    </citation>
    <scope>NUCLEOTIDE SEQUENCE [LARGE SCALE GENOMIC DNA]</scope>
    <source>
        <strain evidence="8">EP-1</strain>
        <tissue evidence="8">Whole</tissue>
    </source>
</reference>
<dbReference type="Pfam" id="PF00135">
    <property type="entry name" value="COesterase"/>
    <property type="match status" value="1"/>
</dbReference>
<evidence type="ECO:0000256" key="1">
    <source>
        <dbReference type="ARBA" id="ARBA00005964"/>
    </source>
</evidence>
<dbReference type="Proteomes" id="UP001381693">
    <property type="component" value="Unassembled WGS sequence"/>
</dbReference>
<comment type="caution">
    <text evidence="8">The sequence shown here is derived from an EMBL/GenBank/DDBJ whole genome shotgun (WGS) entry which is preliminary data.</text>
</comment>
<dbReference type="InterPro" id="IPR002018">
    <property type="entry name" value="CarbesteraseB"/>
</dbReference>
<keyword evidence="9" id="KW-1185">Reference proteome</keyword>
<dbReference type="InterPro" id="IPR019826">
    <property type="entry name" value="Carboxylesterase_B_AS"/>
</dbReference>